<protein>
    <recommendedName>
        <fullName evidence="4">Secreted protein</fullName>
    </recommendedName>
</protein>
<dbReference type="EMBL" id="JAQQPM010000002">
    <property type="protein sequence ID" value="KAK2068638.1"/>
    <property type="molecule type" value="Genomic_DNA"/>
</dbReference>
<comment type="caution">
    <text evidence="2">The sequence shown here is derived from an EMBL/GenBank/DDBJ whole genome shotgun (WGS) entry which is preliminary data.</text>
</comment>
<evidence type="ECO:0000313" key="2">
    <source>
        <dbReference type="EMBL" id="KAK2068638.1"/>
    </source>
</evidence>
<keyword evidence="3" id="KW-1185">Reference proteome</keyword>
<reference evidence="2" key="1">
    <citation type="journal article" date="2023" name="Mol. Plant Microbe Interact.">
        <title>Elucidating the Obligate Nature and Biological Capacity of an Invasive Fungal Corn Pathogen.</title>
        <authorList>
            <person name="MacCready J.S."/>
            <person name="Roggenkamp E.M."/>
            <person name="Gdanetz K."/>
            <person name="Chilvers M.I."/>
        </authorList>
    </citation>
    <scope>NUCLEOTIDE SEQUENCE</scope>
    <source>
        <strain evidence="2">PM02</strain>
    </source>
</reference>
<dbReference type="AlphaFoldDB" id="A0AAD9I0B4"/>
<evidence type="ECO:0008006" key="4">
    <source>
        <dbReference type="Google" id="ProtNLM"/>
    </source>
</evidence>
<feature type="chain" id="PRO_5042232625" description="Secreted protein" evidence="1">
    <location>
        <begin position="28"/>
        <end position="79"/>
    </location>
</feature>
<name>A0AAD9I0B4_9PEZI</name>
<accession>A0AAD9I0B4</accession>
<feature type="signal peptide" evidence="1">
    <location>
        <begin position="1"/>
        <end position="27"/>
    </location>
</feature>
<evidence type="ECO:0000256" key="1">
    <source>
        <dbReference type="SAM" id="SignalP"/>
    </source>
</evidence>
<organism evidence="2 3">
    <name type="scientific">Phyllachora maydis</name>
    <dbReference type="NCBI Taxonomy" id="1825666"/>
    <lineage>
        <taxon>Eukaryota</taxon>
        <taxon>Fungi</taxon>
        <taxon>Dikarya</taxon>
        <taxon>Ascomycota</taxon>
        <taxon>Pezizomycotina</taxon>
        <taxon>Sordariomycetes</taxon>
        <taxon>Sordariomycetidae</taxon>
        <taxon>Phyllachorales</taxon>
        <taxon>Phyllachoraceae</taxon>
        <taxon>Phyllachora</taxon>
    </lineage>
</organism>
<sequence>MSLKQSVFGLHQLDLRVVLVLLVPVESVSHLGRGQGHAGFLLVDARRPSPLPRSSMRRNLELNTRLLGPANQLAALALL</sequence>
<gene>
    <name evidence="2" type="ORF">P8C59_003269</name>
</gene>
<keyword evidence="1" id="KW-0732">Signal</keyword>
<dbReference type="Proteomes" id="UP001217918">
    <property type="component" value="Unassembled WGS sequence"/>
</dbReference>
<evidence type="ECO:0000313" key="3">
    <source>
        <dbReference type="Proteomes" id="UP001217918"/>
    </source>
</evidence>
<proteinExistence type="predicted"/>